<keyword evidence="2" id="KW-1185">Reference proteome</keyword>
<reference evidence="1 2" key="1">
    <citation type="submission" date="2020-10" db="EMBL/GenBank/DDBJ databases">
        <title>Plant Genome Project.</title>
        <authorList>
            <person name="Zhang R.-G."/>
        </authorList>
    </citation>
    <scope>NUCLEOTIDE SEQUENCE [LARGE SCALE GENOMIC DNA]</scope>
    <source>
        <strain evidence="1">FAFU-HL-1</strain>
        <tissue evidence="1">Leaf</tissue>
    </source>
</reference>
<sequence length="80" mass="9616">MDDQSWIYHRMKSDRLNLEYIMGVRRFIKFTYSIDKNISMYLCEMQKSKVSKEDDVCKHLLTESFYLHMKSGLYTGSLMS</sequence>
<protein>
    <submittedName>
        <fullName evidence="1">Uncharacterized protein</fullName>
    </submittedName>
</protein>
<dbReference type="EMBL" id="JADGMS010000016">
    <property type="protein sequence ID" value="KAF9664551.1"/>
    <property type="molecule type" value="Genomic_DNA"/>
</dbReference>
<evidence type="ECO:0000313" key="1">
    <source>
        <dbReference type="EMBL" id="KAF9664551.1"/>
    </source>
</evidence>
<name>A0A835MKR6_9ROSI</name>
<gene>
    <name evidence="1" type="ORF">SADUNF_Sadunf16G0030400</name>
</gene>
<dbReference type="AlphaFoldDB" id="A0A835MKR6"/>
<organism evidence="1 2">
    <name type="scientific">Salix dunnii</name>
    <dbReference type="NCBI Taxonomy" id="1413687"/>
    <lineage>
        <taxon>Eukaryota</taxon>
        <taxon>Viridiplantae</taxon>
        <taxon>Streptophyta</taxon>
        <taxon>Embryophyta</taxon>
        <taxon>Tracheophyta</taxon>
        <taxon>Spermatophyta</taxon>
        <taxon>Magnoliopsida</taxon>
        <taxon>eudicotyledons</taxon>
        <taxon>Gunneridae</taxon>
        <taxon>Pentapetalae</taxon>
        <taxon>rosids</taxon>
        <taxon>fabids</taxon>
        <taxon>Malpighiales</taxon>
        <taxon>Salicaceae</taxon>
        <taxon>Saliceae</taxon>
        <taxon>Salix</taxon>
    </lineage>
</organism>
<proteinExistence type="predicted"/>
<comment type="caution">
    <text evidence="1">The sequence shown here is derived from an EMBL/GenBank/DDBJ whole genome shotgun (WGS) entry which is preliminary data.</text>
</comment>
<accession>A0A835MKR6</accession>
<dbReference type="Proteomes" id="UP000657918">
    <property type="component" value="Chromosome 16"/>
</dbReference>
<evidence type="ECO:0000313" key="2">
    <source>
        <dbReference type="Proteomes" id="UP000657918"/>
    </source>
</evidence>